<dbReference type="SUPFAM" id="SSF56935">
    <property type="entry name" value="Porins"/>
    <property type="match status" value="1"/>
</dbReference>
<dbReference type="EMBL" id="CP059735">
    <property type="protein sequence ID" value="WDE00974.1"/>
    <property type="molecule type" value="Genomic_DNA"/>
</dbReference>
<evidence type="ECO:0000313" key="1">
    <source>
        <dbReference type="EMBL" id="WDE00974.1"/>
    </source>
</evidence>
<organism evidence="1 2">
    <name type="scientific">Thalassomonas actiniarum</name>
    <dbReference type="NCBI Taxonomy" id="485447"/>
    <lineage>
        <taxon>Bacteria</taxon>
        <taxon>Pseudomonadati</taxon>
        <taxon>Pseudomonadota</taxon>
        <taxon>Gammaproteobacteria</taxon>
        <taxon>Alteromonadales</taxon>
        <taxon>Colwelliaceae</taxon>
        <taxon>Thalassomonas</taxon>
    </lineage>
</organism>
<sequence>MKQTHLISTLVVVAQSLVIPLAYAGVEVSLGGGSDNNAFRLADKFDPQSGRFYKTTFSYRDKFDNGLYVNLKATKTSFESKLENADNDKQDVKLGFRHTFDNTNKFNFAVSGSNYDKTYISRTTGKVGTSGGKEIEDRYDNRWWRLQSDYTFNLNEQHSLNLFAELLNKNYEEVDGSDSLSNLDYKQLGTGIRWFYKPSKSWRLETSFRYRDREYDDKRARDDDGKSIENSELSYDYYRLLLSGVWSINKQHRLVLRAYREDLEDNHSGYYDRETVNASLTWRYRWDKNNTFTTRLQYIDYRNANDLAQDESEQDEDENDSVDNHGTIFSVNYQRLLWKNKDYKVNGYAKTSWYNYDAPRDIYQYQRSIVEVGASVKF</sequence>
<accession>A0AAF0C5E9</accession>
<reference evidence="1 2" key="1">
    <citation type="journal article" date="2015" name="Genome Announc.">
        <title>Draft Genome Sequences of Marine Isolates of Thalassomonas viridans and Thalassomonas actiniarum.</title>
        <authorList>
            <person name="Olonade I."/>
            <person name="van Zyl L.J."/>
            <person name="Trindade M."/>
        </authorList>
    </citation>
    <scope>NUCLEOTIDE SEQUENCE [LARGE SCALE GENOMIC DNA]</scope>
    <source>
        <strain evidence="1 2">A5K-106</strain>
    </source>
</reference>
<evidence type="ECO:0000313" key="2">
    <source>
        <dbReference type="Proteomes" id="UP000032568"/>
    </source>
</evidence>
<proteinExistence type="predicted"/>
<reference evidence="1 2" key="2">
    <citation type="journal article" date="2022" name="Mar. Drugs">
        <title>Bioassay-Guided Fractionation Leads to the Detection of Cholic Acid Generated by the Rare Thalassomonas sp.</title>
        <authorList>
            <person name="Pheiffer F."/>
            <person name="Schneider Y.K."/>
            <person name="Hansen E.H."/>
            <person name="Andersen J.H."/>
            <person name="Isaksson J."/>
            <person name="Busche T."/>
            <person name="R C."/>
            <person name="Kalinowski J."/>
            <person name="Zyl L.V."/>
            <person name="Trindade M."/>
        </authorList>
    </citation>
    <scope>NUCLEOTIDE SEQUENCE [LARGE SCALE GENOMIC DNA]</scope>
    <source>
        <strain evidence="1 2">A5K-106</strain>
    </source>
</reference>
<gene>
    <name evidence="1" type="ORF">SG35_010280</name>
</gene>
<dbReference type="KEGG" id="tact:SG35_010280"/>
<name>A0AAF0C5E9_9GAMM</name>
<dbReference type="AlphaFoldDB" id="A0AAF0C5E9"/>
<protein>
    <submittedName>
        <fullName evidence="1">Uncharacterized protein</fullName>
    </submittedName>
</protein>
<keyword evidence="2" id="KW-1185">Reference proteome</keyword>
<dbReference type="RefSeq" id="WP_044836269.1">
    <property type="nucleotide sequence ID" value="NZ_CP059735.1"/>
</dbReference>
<dbReference type="Proteomes" id="UP000032568">
    <property type="component" value="Chromosome"/>
</dbReference>